<gene>
    <name evidence="1" type="ORF">AD947_03105</name>
</gene>
<sequence>MSEELKACPFCGDPHKLVATTTDEVSALILNNWVSCENCNAEGPIKRSRADAIAAWNTRAGEKA</sequence>
<evidence type="ECO:0000313" key="2">
    <source>
        <dbReference type="Proteomes" id="UP000075411"/>
    </source>
</evidence>
<organism evidence="1 2">
    <name type="scientific">Acetobacter tropicalis</name>
    <dbReference type="NCBI Taxonomy" id="104102"/>
    <lineage>
        <taxon>Bacteria</taxon>
        <taxon>Pseudomonadati</taxon>
        <taxon>Pseudomonadota</taxon>
        <taxon>Alphaproteobacteria</taxon>
        <taxon>Acetobacterales</taxon>
        <taxon>Acetobacteraceae</taxon>
        <taxon>Acetobacter</taxon>
    </lineage>
</organism>
<accession>A0A149U3L3</accession>
<dbReference type="Pfam" id="PF14354">
    <property type="entry name" value="Lar_restr_allev"/>
    <property type="match status" value="1"/>
</dbReference>
<evidence type="ECO:0000313" key="1">
    <source>
        <dbReference type="EMBL" id="KXV59962.1"/>
    </source>
</evidence>
<protein>
    <recommendedName>
        <fullName evidence="3">Restriction alleviation protein, Lar family</fullName>
    </recommendedName>
</protein>
<comment type="caution">
    <text evidence="1">The sequence shown here is derived from an EMBL/GenBank/DDBJ whole genome shotgun (WGS) entry which is preliminary data.</text>
</comment>
<dbReference type="PATRIC" id="fig|104102.12.peg.820"/>
<dbReference type="Proteomes" id="UP000075411">
    <property type="component" value="Unassembled WGS sequence"/>
</dbReference>
<dbReference type="EMBL" id="LHZT01000098">
    <property type="protein sequence ID" value="KXV59962.1"/>
    <property type="molecule type" value="Genomic_DNA"/>
</dbReference>
<reference evidence="1 2" key="1">
    <citation type="submission" date="2015-06" db="EMBL/GenBank/DDBJ databases">
        <title>Improved classification and identification of acetic acid bacteria using matrix-assisted laser desorption/ionization time-of-flight mass spectrometry; Gluconobacter nephelii and Gluconobacter uchimurae are later heterotypic synonyms of Gluconobacter japonicus and Gluconobacter oxydans, respectively.</title>
        <authorList>
            <person name="Li L."/>
            <person name="Cleenwerck I."/>
            <person name="De Vuyst L."/>
            <person name="Vandamme P."/>
        </authorList>
    </citation>
    <scope>NUCLEOTIDE SEQUENCE [LARGE SCALE GENOMIC DNA]</scope>
    <source>
        <strain evidence="1 2">LMG 1663</strain>
    </source>
</reference>
<dbReference type="InterPro" id="IPR019908">
    <property type="entry name" value="Toxin_RalR"/>
</dbReference>
<dbReference type="NCBIfam" id="TIGR03655">
    <property type="entry name" value="anti_R_Lar"/>
    <property type="match status" value="1"/>
</dbReference>
<dbReference type="OrthoDB" id="7219996at2"/>
<dbReference type="RefSeq" id="WP_061487459.1">
    <property type="nucleotide sequence ID" value="NZ_LHZT01000098.1"/>
</dbReference>
<evidence type="ECO:0008006" key="3">
    <source>
        <dbReference type="Google" id="ProtNLM"/>
    </source>
</evidence>
<dbReference type="AlphaFoldDB" id="A0A149U3L3"/>
<name>A0A149U3L3_9PROT</name>
<proteinExistence type="predicted"/>